<protein>
    <submittedName>
        <fullName evidence="7">Uncharacterized protein</fullName>
    </submittedName>
</protein>
<dbReference type="Proteomes" id="UP001497457">
    <property type="component" value="Chromosome 6rd"/>
</dbReference>
<feature type="coiled-coil region" evidence="3">
    <location>
        <begin position="367"/>
        <end position="394"/>
    </location>
</feature>
<sequence length="395" mass="44612">MAAAAKNPGVASRIRGWVLANFASSWFLLAPLLAAYAPRRLFQTYFNLFLRRHARRLLNVVDPYASVEIAECPALAQTYGLQPVAFTDTTFEEVKAYLSGTCSREDARELRAEDAKHGDGLVISVKDGEDVTDEFCGVTLWWSSVTAVDGPAASGGGGGNGANGNNNNQERRCQRLTFHKRHRRLVMDEYLPHVRRRGREILFASRRRRLYTNNRNLEYLYDLILIEDIDCSLDLTGKRAKKKAAAQLYDPYASTVTLSGLLNFIDGLWSALGGERIVVFTTNHVDKLDPTLIRRGRMDKKIEMSYCSFDAFKTLAKNYLDIDTHRLFGAVEEHIREVEITPADVAECLMEARHGRYGEDASMELFIGELKKKREEAKAAADAARRRQLLLQREK</sequence>
<dbReference type="Gene3D" id="3.40.50.300">
    <property type="entry name" value="P-loop containing nucleotide triphosphate hydrolases"/>
    <property type="match status" value="1"/>
</dbReference>
<keyword evidence="8" id="KW-1185">Reference proteome</keyword>
<evidence type="ECO:0000259" key="6">
    <source>
        <dbReference type="Pfam" id="PF25568"/>
    </source>
</evidence>
<name>A0ABC9FK15_9POAL</name>
<evidence type="ECO:0000313" key="8">
    <source>
        <dbReference type="Proteomes" id="UP001497457"/>
    </source>
</evidence>
<dbReference type="SUPFAM" id="SSF52540">
    <property type="entry name" value="P-loop containing nucleoside triphosphate hydrolases"/>
    <property type="match status" value="1"/>
</dbReference>
<dbReference type="EMBL" id="OZ075116">
    <property type="protein sequence ID" value="CAL5076643.1"/>
    <property type="molecule type" value="Genomic_DNA"/>
</dbReference>
<dbReference type="Pfam" id="PF25568">
    <property type="entry name" value="AAA_lid_At3g28540"/>
    <property type="match status" value="1"/>
</dbReference>
<keyword evidence="3" id="KW-0175">Coiled coil</keyword>
<dbReference type="AlphaFoldDB" id="A0ABC9FK15"/>
<evidence type="ECO:0000256" key="1">
    <source>
        <dbReference type="ARBA" id="ARBA00001946"/>
    </source>
</evidence>
<proteinExistence type="predicted"/>
<reference evidence="7 8" key="2">
    <citation type="submission" date="2024-10" db="EMBL/GenBank/DDBJ databases">
        <authorList>
            <person name="Ryan C."/>
        </authorList>
    </citation>
    <scope>NUCLEOTIDE SEQUENCE [LARGE SCALE GENOMIC DNA]</scope>
</reference>
<dbReference type="InterPro" id="IPR025753">
    <property type="entry name" value="AAA_N_dom"/>
</dbReference>
<evidence type="ECO:0000259" key="4">
    <source>
        <dbReference type="Pfam" id="PF00004"/>
    </source>
</evidence>
<feature type="domain" description="AAA+ ATPase At3g28540-like C-terminal" evidence="6">
    <location>
        <begin position="307"/>
        <end position="379"/>
    </location>
</feature>
<evidence type="ECO:0000313" key="7">
    <source>
        <dbReference type="EMBL" id="CAL5076643.1"/>
    </source>
</evidence>
<feature type="domain" description="AAA-type ATPase N-terminal" evidence="5">
    <location>
        <begin position="44"/>
        <end position="145"/>
    </location>
</feature>
<keyword evidence="2" id="KW-0460">Magnesium</keyword>
<dbReference type="Pfam" id="PF00004">
    <property type="entry name" value="AAA"/>
    <property type="match status" value="1"/>
</dbReference>
<evidence type="ECO:0000256" key="3">
    <source>
        <dbReference type="SAM" id="Coils"/>
    </source>
</evidence>
<accession>A0ABC9FK15</accession>
<feature type="domain" description="ATPase AAA-type core" evidence="4">
    <location>
        <begin position="222"/>
        <end position="305"/>
    </location>
</feature>
<dbReference type="InterPro" id="IPR027417">
    <property type="entry name" value="P-loop_NTPase"/>
</dbReference>
<comment type="cofactor">
    <cofactor evidence="1">
        <name>Mg(2+)</name>
        <dbReference type="ChEBI" id="CHEBI:18420"/>
    </cofactor>
</comment>
<dbReference type="InterPro" id="IPR058017">
    <property type="entry name" value="At3g28540-like_C"/>
</dbReference>
<dbReference type="Pfam" id="PF14363">
    <property type="entry name" value="AAA_assoc"/>
    <property type="match status" value="1"/>
</dbReference>
<dbReference type="InterPro" id="IPR003959">
    <property type="entry name" value="ATPase_AAA_core"/>
</dbReference>
<evidence type="ECO:0000256" key="2">
    <source>
        <dbReference type="ARBA" id="ARBA00022842"/>
    </source>
</evidence>
<dbReference type="PANTHER" id="PTHR23070">
    <property type="entry name" value="BCS1 AAA-TYPE ATPASE"/>
    <property type="match status" value="1"/>
</dbReference>
<organism evidence="7 8">
    <name type="scientific">Urochloa decumbens</name>
    <dbReference type="NCBI Taxonomy" id="240449"/>
    <lineage>
        <taxon>Eukaryota</taxon>
        <taxon>Viridiplantae</taxon>
        <taxon>Streptophyta</taxon>
        <taxon>Embryophyta</taxon>
        <taxon>Tracheophyta</taxon>
        <taxon>Spermatophyta</taxon>
        <taxon>Magnoliopsida</taxon>
        <taxon>Liliopsida</taxon>
        <taxon>Poales</taxon>
        <taxon>Poaceae</taxon>
        <taxon>PACMAD clade</taxon>
        <taxon>Panicoideae</taxon>
        <taxon>Panicodae</taxon>
        <taxon>Paniceae</taxon>
        <taxon>Melinidinae</taxon>
        <taxon>Urochloa</taxon>
    </lineage>
</organism>
<dbReference type="InterPro" id="IPR050747">
    <property type="entry name" value="Mitochondrial_chaperone_BCS1"/>
</dbReference>
<evidence type="ECO:0000259" key="5">
    <source>
        <dbReference type="Pfam" id="PF14363"/>
    </source>
</evidence>
<gene>
    <name evidence="7" type="ORF">URODEC1_LOCUS106268</name>
</gene>
<dbReference type="Gene3D" id="6.10.280.40">
    <property type="match status" value="1"/>
</dbReference>
<reference evidence="8" key="1">
    <citation type="submission" date="2024-06" db="EMBL/GenBank/DDBJ databases">
        <authorList>
            <person name="Ryan C."/>
        </authorList>
    </citation>
    <scope>NUCLEOTIDE SEQUENCE [LARGE SCALE GENOMIC DNA]</scope>
</reference>